<comment type="caution">
    <text evidence="2">The sequence shown here is derived from an EMBL/GenBank/DDBJ whole genome shotgun (WGS) entry which is preliminary data.</text>
</comment>
<evidence type="ECO:0000313" key="2">
    <source>
        <dbReference type="EMBL" id="KAK7582104.1"/>
    </source>
</evidence>
<keyword evidence="3" id="KW-1185">Reference proteome</keyword>
<dbReference type="EMBL" id="JBBCAQ010000033">
    <property type="protein sequence ID" value="KAK7582104.1"/>
    <property type="molecule type" value="Genomic_DNA"/>
</dbReference>
<feature type="region of interest" description="Disordered" evidence="1">
    <location>
        <begin position="75"/>
        <end position="94"/>
    </location>
</feature>
<gene>
    <name evidence="2" type="ORF">V9T40_013549</name>
</gene>
<evidence type="ECO:0000256" key="1">
    <source>
        <dbReference type="SAM" id="MobiDB-lite"/>
    </source>
</evidence>
<accession>A0AAN9TSB6</accession>
<protein>
    <submittedName>
        <fullName evidence="2">Uncharacterized protein</fullName>
    </submittedName>
</protein>
<reference evidence="2 3" key="1">
    <citation type="submission" date="2024-03" db="EMBL/GenBank/DDBJ databases">
        <title>Adaptation during the transition from Ophiocordyceps entomopathogen to insect associate is accompanied by gene loss and intensified selection.</title>
        <authorList>
            <person name="Ward C.M."/>
            <person name="Onetto C.A."/>
            <person name="Borneman A.R."/>
        </authorList>
    </citation>
    <scope>NUCLEOTIDE SEQUENCE [LARGE SCALE GENOMIC DNA]</scope>
    <source>
        <strain evidence="2">AWRI1</strain>
        <tissue evidence="2">Single Adult Female</tissue>
    </source>
</reference>
<sequence length="122" mass="13861">MIGRVPTFRRRLAIFRFYYAASAFVSSDHRKPSYRELPNYPYRIVSKLPNDGEKQNLAKKKSGVRQDVANFETISARKSASANQSSQRPDTFSMLSMSHAECESAGPFYSGARNLPVRRSLH</sequence>
<evidence type="ECO:0000313" key="3">
    <source>
        <dbReference type="Proteomes" id="UP001367676"/>
    </source>
</evidence>
<organism evidence="2 3">
    <name type="scientific">Parthenolecanium corni</name>
    <dbReference type="NCBI Taxonomy" id="536013"/>
    <lineage>
        <taxon>Eukaryota</taxon>
        <taxon>Metazoa</taxon>
        <taxon>Ecdysozoa</taxon>
        <taxon>Arthropoda</taxon>
        <taxon>Hexapoda</taxon>
        <taxon>Insecta</taxon>
        <taxon>Pterygota</taxon>
        <taxon>Neoptera</taxon>
        <taxon>Paraneoptera</taxon>
        <taxon>Hemiptera</taxon>
        <taxon>Sternorrhyncha</taxon>
        <taxon>Coccoidea</taxon>
        <taxon>Coccidae</taxon>
        <taxon>Parthenolecanium</taxon>
    </lineage>
</organism>
<dbReference type="Proteomes" id="UP001367676">
    <property type="component" value="Unassembled WGS sequence"/>
</dbReference>
<name>A0AAN9TSB6_9HEMI</name>
<proteinExistence type="predicted"/>
<dbReference type="AlphaFoldDB" id="A0AAN9TSB6"/>